<evidence type="ECO:0000313" key="2">
    <source>
        <dbReference type="Proteomes" id="UP000318571"/>
    </source>
</evidence>
<dbReference type="Proteomes" id="UP000318571">
    <property type="component" value="Unassembled WGS sequence"/>
</dbReference>
<organism evidence="1 2">
    <name type="scientific">Tigriopus californicus</name>
    <name type="common">Marine copepod</name>
    <dbReference type="NCBI Taxonomy" id="6832"/>
    <lineage>
        <taxon>Eukaryota</taxon>
        <taxon>Metazoa</taxon>
        <taxon>Ecdysozoa</taxon>
        <taxon>Arthropoda</taxon>
        <taxon>Crustacea</taxon>
        <taxon>Multicrustacea</taxon>
        <taxon>Hexanauplia</taxon>
        <taxon>Copepoda</taxon>
        <taxon>Harpacticoida</taxon>
        <taxon>Harpacticidae</taxon>
        <taxon>Tigriopus</taxon>
    </lineage>
</organism>
<sequence length="104" mass="12130">FVHRSKSQDRNLNKHISPPLHWFCSSPVGGHFRAPPLQKETFDVVTDQRSLVGILTKQWDQVPNCCCKDFEKKMTDYRFTVLWVEVKTHLIADALSRAPVFFKE</sequence>
<reference evidence="1 2" key="1">
    <citation type="journal article" date="2018" name="Nat. Ecol. Evol.">
        <title>Genomic signatures of mitonuclear coevolution across populations of Tigriopus californicus.</title>
        <authorList>
            <person name="Barreto F.S."/>
            <person name="Watson E.T."/>
            <person name="Lima T.G."/>
            <person name="Willett C.S."/>
            <person name="Edmands S."/>
            <person name="Li W."/>
            <person name="Burton R.S."/>
        </authorList>
    </citation>
    <scope>NUCLEOTIDE SEQUENCE [LARGE SCALE GENOMIC DNA]</scope>
    <source>
        <strain evidence="1 2">San Diego</strain>
    </source>
</reference>
<comment type="caution">
    <text evidence="1">The sequence shown here is derived from an EMBL/GenBank/DDBJ whole genome shotgun (WGS) entry which is preliminary data.</text>
</comment>
<feature type="non-terminal residue" evidence="1">
    <location>
        <position position="1"/>
    </location>
</feature>
<keyword evidence="2" id="KW-1185">Reference proteome</keyword>
<dbReference type="EMBL" id="VCGU01000047">
    <property type="protein sequence ID" value="TRY66508.1"/>
    <property type="molecule type" value="Genomic_DNA"/>
</dbReference>
<evidence type="ECO:0000313" key="1">
    <source>
        <dbReference type="EMBL" id="TRY66508.1"/>
    </source>
</evidence>
<protein>
    <submittedName>
        <fullName evidence="1">Uncharacterized protein</fullName>
    </submittedName>
</protein>
<gene>
    <name evidence="1" type="ORF">TCAL_16468</name>
</gene>
<proteinExistence type="predicted"/>
<dbReference type="AlphaFoldDB" id="A0A553NM48"/>
<name>A0A553NM48_TIGCA</name>
<accession>A0A553NM48</accession>